<feature type="domain" description="ABC1 atypical kinase-like" evidence="5">
    <location>
        <begin position="97"/>
        <end position="334"/>
    </location>
</feature>
<dbReference type="EMBL" id="JBANFI010000001">
    <property type="protein sequence ID" value="MFK7159999.1"/>
    <property type="molecule type" value="Genomic_DNA"/>
</dbReference>
<evidence type="ECO:0000256" key="3">
    <source>
        <dbReference type="ARBA" id="ARBA00022741"/>
    </source>
</evidence>
<evidence type="ECO:0000313" key="7">
    <source>
        <dbReference type="Proteomes" id="UP001621714"/>
    </source>
</evidence>
<protein>
    <submittedName>
        <fullName evidence="6">AarF/ABC1/UbiB kinase family protein</fullName>
        <ecNumber evidence="6">2.7.-.-</ecNumber>
    </submittedName>
</protein>
<evidence type="ECO:0000256" key="4">
    <source>
        <dbReference type="ARBA" id="ARBA00022840"/>
    </source>
</evidence>
<dbReference type="CDD" id="cd13970">
    <property type="entry name" value="ABC1_ADCK3"/>
    <property type="match status" value="1"/>
</dbReference>
<dbReference type="InterPro" id="IPR034646">
    <property type="entry name" value="ADCK3_dom"/>
</dbReference>
<dbReference type="PANTHER" id="PTHR43851:SF3">
    <property type="entry name" value="COENZYME Q8"/>
    <property type="match status" value="1"/>
</dbReference>
<accession>A0ABW8PVS1</accession>
<dbReference type="InterPro" id="IPR004147">
    <property type="entry name" value="ABC1_dom"/>
</dbReference>
<comment type="caution">
    <text evidence="6">The sequence shown here is derived from an EMBL/GenBank/DDBJ whole genome shotgun (WGS) entry which is preliminary data.</text>
</comment>
<dbReference type="InterPro" id="IPR051409">
    <property type="entry name" value="Atypical_kinase_ADCK"/>
</dbReference>
<dbReference type="Pfam" id="PF03109">
    <property type="entry name" value="ABC1"/>
    <property type="match status" value="1"/>
</dbReference>
<evidence type="ECO:0000259" key="5">
    <source>
        <dbReference type="Pfam" id="PF03109"/>
    </source>
</evidence>
<dbReference type="RefSeq" id="WP_405337030.1">
    <property type="nucleotide sequence ID" value="NZ_JBANFI010000001.1"/>
</dbReference>
<name>A0ABW8PVS1_9GAMM</name>
<evidence type="ECO:0000256" key="1">
    <source>
        <dbReference type="ARBA" id="ARBA00009670"/>
    </source>
</evidence>
<proteinExistence type="inferred from homology"/>
<dbReference type="Proteomes" id="UP001621714">
    <property type="component" value="Unassembled WGS sequence"/>
</dbReference>
<keyword evidence="6" id="KW-0418">Kinase</keyword>
<organism evidence="6 7">
    <name type="scientific">Marinospirillum alkalitolerans</name>
    <dbReference type="NCBI Taxonomy" id="3123374"/>
    <lineage>
        <taxon>Bacteria</taxon>
        <taxon>Pseudomonadati</taxon>
        <taxon>Pseudomonadota</taxon>
        <taxon>Gammaproteobacteria</taxon>
        <taxon>Oceanospirillales</taxon>
        <taxon>Oceanospirillaceae</taxon>
        <taxon>Marinospirillum</taxon>
    </lineage>
</organism>
<gene>
    <name evidence="6" type="ORF">V6U78_02990</name>
</gene>
<dbReference type="InterPro" id="IPR011009">
    <property type="entry name" value="Kinase-like_dom_sf"/>
</dbReference>
<keyword evidence="2 6" id="KW-0808">Transferase</keyword>
<dbReference type="GO" id="GO:0016301">
    <property type="term" value="F:kinase activity"/>
    <property type="evidence" value="ECO:0007669"/>
    <property type="project" value="UniProtKB-KW"/>
</dbReference>
<dbReference type="SUPFAM" id="SSF56112">
    <property type="entry name" value="Protein kinase-like (PK-like)"/>
    <property type="match status" value="1"/>
</dbReference>
<keyword evidence="3" id="KW-0547">Nucleotide-binding</keyword>
<evidence type="ECO:0000313" key="6">
    <source>
        <dbReference type="EMBL" id="MFK7159999.1"/>
    </source>
</evidence>
<evidence type="ECO:0000256" key="2">
    <source>
        <dbReference type="ARBA" id="ARBA00022679"/>
    </source>
</evidence>
<comment type="similarity">
    <text evidence="1">Belongs to the protein kinase superfamily. ADCK protein kinase family.</text>
</comment>
<keyword evidence="4" id="KW-0067">ATP-binding</keyword>
<sequence length="450" mass="49800">MTQRPSRPLPSGRLTRLSHFGRLAVGVAGGLVGEGVRRWQRGESWDWQQQALSAGNLQRISDRLSEMRGAAMKLGQLLSMDAGHLLPPELASILAGLRNHAHTLPLSQLEPLLSAAWGADWPSSFQRFSYQPIAAASIGQVHEAWTVSGRHLAIKVQYPGVVESIDHDLDQVATLLRWSRLLPPDLDIAPLLAEAKAQLQQEADYLYEAQQLEQMQRQLASDPDLILPQLEASFSGAKILAMDFIGGEPIDQLASASQAERHFWVEKLFRLLLRELFEWQHIQTDPNFANYLLDLKHQRLGLIDFGAARTYPTALCQAYRALLQALIAADAPALLAAAQQIGYCRPGMTAAQEACLVQLLQCVGRIFDGPYDFAGSDLVAELQQLAMRLSFELGYWYQPPLEALLLHRKLAGLFLLAQRMQVTIDVRAVVAPYLDPATPSQPTSSQPTLS</sequence>
<dbReference type="PANTHER" id="PTHR43851">
    <property type="match status" value="1"/>
</dbReference>
<keyword evidence="7" id="KW-1185">Reference proteome</keyword>
<dbReference type="EC" id="2.7.-.-" evidence="6"/>
<reference evidence="6 7" key="1">
    <citation type="submission" date="2024-02" db="EMBL/GenBank/DDBJ databases">
        <title>Marinospirillum sp. MEB 164 isolated from Lonar lake sediment.</title>
        <authorList>
            <person name="Joshi A."/>
            <person name="Thite S."/>
        </authorList>
    </citation>
    <scope>NUCLEOTIDE SEQUENCE [LARGE SCALE GENOMIC DNA]</scope>
    <source>
        <strain evidence="6 7">MEB164</strain>
    </source>
</reference>